<name>A0A7S3BA92_9EUKA</name>
<evidence type="ECO:0000259" key="2">
    <source>
        <dbReference type="Pfam" id="PF11543"/>
    </source>
</evidence>
<dbReference type="Pfam" id="PF05021">
    <property type="entry name" value="NPL4"/>
    <property type="match status" value="1"/>
</dbReference>
<evidence type="ECO:0000259" key="1">
    <source>
        <dbReference type="Pfam" id="PF05021"/>
    </source>
</evidence>
<dbReference type="Gene3D" id="3.40.140.10">
    <property type="entry name" value="Cytidine Deaminase, domain 2"/>
    <property type="match status" value="1"/>
</dbReference>
<proteinExistence type="predicted"/>
<feature type="domain" description="Nuclear pore localisation protein NPL4 C-terminal" evidence="1">
    <location>
        <begin position="167"/>
        <end position="313"/>
    </location>
</feature>
<dbReference type="InterPro" id="IPR024682">
    <property type="entry name" value="Npl4_Ub-like_dom"/>
</dbReference>
<protein>
    <recommendedName>
        <fullName evidence="4">MPN domain-containing protein</fullName>
    </recommendedName>
</protein>
<accession>A0A7S3BA92</accession>
<dbReference type="SUPFAM" id="SSF54236">
    <property type="entry name" value="Ubiquitin-like"/>
    <property type="match status" value="1"/>
</dbReference>
<dbReference type="GO" id="GO:0005634">
    <property type="term" value="C:nucleus"/>
    <property type="evidence" value="ECO:0007669"/>
    <property type="project" value="TreeGrafter"/>
</dbReference>
<dbReference type="Pfam" id="PF11543">
    <property type="entry name" value="UN_NPL4"/>
    <property type="match status" value="1"/>
</dbReference>
<dbReference type="AlphaFoldDB" id="A0A7S3BA92"/>
<gene>
    <name evidence="3" type="ORF">HERI1096_LOCUS27641</name>
</gene>
<dbReference type="InterPro" id="IPR029071">
    <property type="entry name" value="Ubiquitin-like_domsf"/>
</dbReference>
<dbReference type="Gene3D" id="3.10.20.90">
    <property type="entry name" value="Phosphatidylinositol 3-kinase Catalytic Subunit, Chain A, domain 1"/>
    <property type="match status" value="1"/>
</dbReference>
<dbReference type="InterPro" id="IPR016563">
    <property type="entry name" value="Npl4"/>
</dbReference>
<organism evidence="3">
    <name type="scientific">Haptolina ericina</name>
    <dbReference type="NCBI Taxonomy" id="156174"/>
    <lineage>
        <taxon>Eukaryota</taxon>
        <taxon>Haptista</taxon>
        <taxon>Haptophyta</taxon>
        <taxon>Prymnesiophyceae</taxon>
        <taxon>Prymnesiales</taxon>
        <taxon>Prymnesiaceae</taxon>
        <taxon>Haptolina</taxon>
    </lineage>
</organism>
<feature type="domain" description="Nuclear pore localisation protein Npl4 ubiquitin-like" evidence="2">
    <location>
        <begin position="1"/>
        <end position="81"/>
    </location>
</feature>
<dbReference type="GO" id="GO:0006511">
    <property type="term" value="P:ubiquitin-dependent protein catabolic process"/>
    <property type="evidence" value="ECO:0007669"/>
    <property type="project" value="InterPro"/>
</dbReference>
<evidence type="ECO:0008006" key="4">
    <source>
        <dbReference type="Google" id="ProtNLM"/>
    </source>
</evidence>
<dbReference type="EMBL" id="HBHX01050054">
    <property type="protein sequence ID" value="CAE0129507.1"/>
    <property type="molecule type" value="Transcribed_RNA"/>
</dbReference>
<evidence type="ECO:0000313" key="3">
    <source>
        <dbReference type="EMBL" id="CAE0129507.1"/>
    </source>
</evidence>
<dbReference type="GO" id="GO:0031625">
    <property type="term" value="F:ubiquitin protein ligase binding"/>
    <property type="evidence" value="ECO:0007669"/>
    <property type="project" value="TreeGrafter"/>
</dbReference>
<reference evidence="3" key="1">
    <citation type="submission" date="2021-01" db="EMBL/GenBank/DDBJ databases">
        <authorList>
            <person name="Corre E."/>
            <person name="Pelletier E."/>
            <person name="Niang G."/>
            <person name="Scheremetjew M."/>
            <person name="Finn R."/>
            <person name="Kale V."/>
            <person name="Holt S."/>
            <person name="Cochrane G."/>
            <person name="Meng A."/>
            <person name="Brown T."/>
            <person name="Cohen L."/>
        </authorList>
    </citation>
    <scope>NUCLEOTIDE SEQUENCE</scope>
    <source>
        <strain evidence="3">CCMP281</strain>
    </source>
</reference>
<dbReference type="CDD" id="cd17055">
    <property type="entry name" value="Ubl_AtNPL4_like"/>
    <property type="match status" value="1"/>
</dbReference>
<dbReference type="GO" id="GO:0043130">
    <property type="term" value="F:ubiquitin binding"/>
    <property type="evidence" value="ECO:0007669"/>
    <property type="project" value="TreeGrafter"/>
</dbReference>
<sequence length="435" mass="48488">MLIRVRTKDGTERLQVENGATLGTLRATIATQLAVPLEQQIVSRSVQAGPVPKKDAAFSLSDDGTPLSALGVMNGDIVFLDYQMERENQAVSTAYEKDPFVSLIKEGELRQQGKSQWTLTNFLDYRSTKEFVLQAPPEPHSKFVRIDARATQTLINYMMLTGFQCKRVGYLYGTWVKEEGGNGIAVHAIFEPKQDCTHSDIRLLEDPEEDEKLHKVAQMLGLVRVGVVIAHPAREYVFSVKEIILAAKLHAAAVEADPENGKHFVTMKARPVLETEEDIDGVATIETYQMTDQCVELCGVEAFSESKTDPRVAKTGADCCFIVEKKEQRKATVEHFVARVFDTAQPFQSFLGSSFPVENRPTEPQTAQSMANYLRQRRGREPFLKTISDLHLLLCVANMLDMNTDMPVLCANVVEGKGDELDGFQMMINCYAGID</sequence>
<dbReference type="PANTHER" id="PTHR12710">
    <property type="entry name" value="NUCLEAR PROTEIN LOCALIZATION 4"/>
    <property type="match status" value="1"/>
</dbReference>
<dbReference type="InterPro" id="IPR007717">
    <property type="entry name" value="NPL4_C"/>
</dbReference>
<dbReference type="PANTHER" id="PTHR12710:SF0">
    <property type="entry name" value="NUCLEAR PROTEIN LOCALIZATION PROTEIN 4 HOMOLOG"/>
    <property type="match status" value="1"/>
</dbReference>